<dbReference type="Proteomes" id="UP000036097">
    <property type="component" value="Unassembled WGS sequence"/>
</dbReference>
<comment type="caution">
    <text evidence="1">The sequence shown here is derived from an EMBL/GenBank/DDBJ whole genome shotgun (WGS) entry which is preliminary data.</text>
</comment>
<proteinExistence type="predicted"/>
<name>A0A0J1GU16_9GAMM</name>
<keyword evidence="2" id="KW-1185">Reference proteome</keyword>
<dbReference type="STRING" id="1195763.ABT56_20965"/>
<protein>
    <submittedName>
        <fullName evidence="1">Uncharacterized protein</fullName>
    </submittedName>
</protein>
<gene>
    <name evidence="1" type="ORF">ABT56_20965</name>
</gene>
<evidence type="ECO:0000313" key="2">
    <source>
        <dbReference type="Proteomes" id="UP000036097"/>
    </source>
</evidence>
<sequence length="68" mass="7778">MWNLPTRAIVYKGGVAMVMREDDPTYQCTVCYKPWFDEDLDFGVIGELPKCPSCASNVRKLTEKHPLI</sequence>
<evidence type="ECO:0000313" key="1">
    <source>
        <dbReference type="EMBL" id="KLV02929.1"/>
    </source>
</evidence>
<dbReference type="EMBL" id="LDOT01000041">
    <property type="protein sequence ID" value="KLV02929.1"/>
    <property type="molecule type" value="Genomic_DNA"/>
</dbReference>
<organism evidence="1 2">
    <name type="scientific">Photobacterium aquae</name>
    <dbReference type="NCBI Taxonomy" id="1195763"/>
    <lineage>
        <taxon>Bacteria</taxon>
        <taxon>Pseudomonadati</taxon>
        <taxon>Pseudomonadota</taxon>
        <taxon>Gammaproteobacteria</taxon>
        <taxon>Vibrionales</taxon>
        <taxon>Vibrionaceae</taxon>
        <taxon>Photobacterium</taxon>
    </lineage>
</organism>
<accession>A0A0J1GU16</accession>
<dbReference type="AlphaFoldDB" id="A0A0J1GU16"/>
<dbReference type="PATRIC" id="fig|1195763.3.peg.4497"/>
<reference evidence="1 2" key="1">
    <citation type="submission" date="2015-05" db="EMBL/GenBank/DDBJ databases">
        <title>Photobacterium galathea sp. nov.</title>
        <authorList>
            <person name="Machado H."/>
            <person name="Gram L."/>
        </authorList>
    </citation>
    <scope>NUCLEOTIDE SEQUENCE [LARGE SCALE GENOMIC DNA]</scope>
    <source>
        <strain evidence="1 2">CGMCC 1.12159</strain>
    </source>
</reference>